<organism evidence="3 4">
    <name type="scientific">Wohlfahrtiimonas larvae</name>
    <dbReference type="NCBI Taxonomy" id="1157986"/>
    <lineage>
        <taxon>Bacteria</taxon>
        <taxon>Pseudomonadati</taxon>
        <taxon>Pseudomonadota</taxon>
        <taxon>Gammaproteobacteria</taxon>
        <taxon>Cardiobacteriales</taxon>
        <taxon>Ignatzschineriaceae</taxon>
        <taxon>Wohlfahrtiimonas</taxon>
    </lineage>
</organism>
<proteinExistence type="predicted"/>
<evidence type="ECO:0000313" key="4">
    <source>
        <dbReference type="Proteomes" id="UP001500631"/>
    </source>
</evidence>
<evidence type="ECO:0000256" key="2">
    <source>
        <dbReference type="SAM" id="SignalP"/>
    </source>
</evidence>
<feature type="signal peptide" evidence="2">
    <location>
        <begin position="1"/>
        <end position="23"/>
    </location>
</feature>
<protein>
    <recommendedName>
        <fullName evidence="5">DUF1090 domain-containing protein</fullName>
    </recommendedName>
</protein>
<feature type="region of interest" description="Disordered" evidence="1">
    <location>
        <begin position="108"/>
        <end position="127"/>
    </location>
</feature>
<dbReference type="Proteomes" id="UP001500631">
    <property type="component" value="Unassembled WGS sequence"/>
</dbReference>
<dbReference type="RefSeq" id="WP_245831264.1">
    <property type="nucleotide sequence ID" value="NZ_BAABKE010000001.1"/>
</dbReference>
<gene>
    <name evidence="3" type="ORF">GCM10023338_04270</name>
</gene>
<dbReference type="Pfam" id="PF06476">
    <property type="entry name" value="DUF1090"/>
    <property type="match status" value="1"/>
</dbReference>
<accession>A0ABP9MIU7</accession>
<dbReference type="EMBL" id="BAABKE010000001">
    <property type="protein sequence ID" value="GAA5095178.1"/>
    <property type="molecule type" value="Genomic_DNA"/>
</dbReference>
<comment type="caution">
    <text evidence="3">The sequence shown here is derived from an EMBL/GenBank/DDBJ whole genome shotgun (WGS) entry which is preliminary data.</text>
</comment>
<evidence type="ECO:0000256" key="1">
    <source>
        <dbReference type="SAM" id="MobiDB-lite"/>
    </source>
</evidence>
<keyword evidence="4" id="KW-1185">Reference proteome</keyword>
<name>A0ABP9MIU7_9GAMM</name>
<evidence type="ECO:0000313" key="3">
    <source>
        <dbReference type="EMBL" id="GAA5095178.1"/>
    </source>
</evidence>
<evidence type="ECO:0008006" key="5">
    <source>
        <dbReference type="Google" id="ProtNLM"/>
    </source>
</evidence>
<keyword evidence="2" id="KW-0732">Signal</keyword>
<sequence>MKKSFIATLLLGTLLSFTSVSFAQTDYGCKKKEDNLNIQLRYAEQYGNVHRAENLKRAIINVREHCGKATYREDLELNDEIYKQNLNEKIAKQQAKVASAEKELEQAKLSGKEKKIRQKTEKVQERQKKLNDYQQELQSLSM</sequence>
<feature type="chain" id="PRO_5046966240" description="DUF1090 domain-containing protein" evidence="2">
    <location>
        <begin position="24"/>
        <end position="142"/>
    </location>
</feature>
<dbReference type="InterPro" id="IPR009468">
    <property type="entry name" value="DUF1090"/>
</dbReference>
<reference evidence="4" key="1">
    <citation type="journal article" date="2019" name="Int. J. Syst. Evol. Microbiol.">
        <title>The Global Catalogue of Microorganisms (GCM) 10K type strain sequencing project: providing services to taxonomists for standard genome sequencing and annotation.</title>
        <authorList>
            <consortium name="The Broad Institute Genomics Platform"/>
            <consortium name="The Broad Institute Genome Sequencing Center for Infectious Disease"/>
            <person name="Wu L."/>
            <person name="Ma J."/>
        </authorList>
    </citation>
    <scope>NUCLEOTIDE SEQUENCE [LARGE SCALE GENOMIC DNA]</scope>
    <source>
        <strain evidence="4">JCM 18424</strain>
    </source>
</reference>